<keyword evidence="15" id="KW-1185">Reference proteome</keyword>
<evidence type="ECO:0000259" key="13">
    <source>
        <dbReference type="PROSITE" id="PS50885"/>
    </source>
</evidence>
<dbReference type="Pfam" id="PF02518">
    <property type="entry name" value="HATPase_c"/>
    <property type="match status" value="1"/>
</dbReference>
<gene>
    <name evidence="14" type="ORF">SAMN02745136_01808</name>
</gene>
<keyword evidence="6" id="KW-0547">Nucleotide-binding</keyword>
<keyword evidence="8" id="KW-0067">ATP-binding</keyword>
<dbReference type="InterPro" id="IPR050640">
    <property type="entry name" value="Bact_2-comp_sensor_kinase"/>
</dbReference>
<reference evidence="14 15" key="1">
    <citation type="submission" date="2016-11" db="EMBL/GenBank/DDBJ databases">
        <authorList>
            <person name="Jaros S."/>
            <person name="Januszkiewicz K."/>
            <person name="Wedrychowicz H."/>
        </authorList>
    </citation>
    <scope>NUCLEOTIDE SEQUENCE [LARGE SCALE GENOMIC DNA]</scope>
    <source>
        <strain evidence="14 15">DSM 15929</strain>
    </source>
</reference>
<dbReference type="InterPro" id="IPR010559">
    <property type="entry name" value="Sig_transdc_His_kin_internal"/>
</dbReference>
<dbReference type="InterPro" id="IPR003594">
    <property type="entry name" value="HATPase_dom"/>
</dbReference>
<protein>
    <submittedName>
        <fullName evidence="14">Two-component system, sensor histidine kinase YesM</fullName>
    </submittedName>
</protein>
<evidence type="ECO:0000256" key="9">
    <source>
        <dbReference type="ARBA" id="ARBA00022989"/>
    </source>
</evidence>
<comment type="subcellular location">
    <subcellularLocation>
        <location evidence="1">Cell membrane</location>
        <topology evidence="1">Multi-pass membrane protein</topology>
    </subcellularLocation>
</comment>
<dbReference type="InterPro" id="IPR036890">
    <property type="entry name" value="HATPase_C_sf"/>
</dbReference>
<keyword evidence="11 12" id="KW-0472">Membrane</keyword>
<keyword evidence="9 12" id="KW-1133">Transmembrane helix</keyword>
<name>A0A1M6PZT8_9FIRM</name>
<dbReference type="GO" id="GO:0000155">
    <property type="term" value="F:phosphorelay sensor kinase activity"/>
    <property type="evidence" value="ECO:0007669"/>
    <property type="project" value="InterPro"/>
</dbReference>
<evidence type="ECO:0000256" key="7">
    <source>
        <dbReference type="ARBA" id="ARBA00022777"/>
    </source>
</evidence>
<dbReference type="GO" id="GO:0005524">
    <property type="term" value="F:ATP binding"/>
    <property type="evidence" value="ECO:0007669"/>
    <property type="project" value="UniProtKB-KW"/>
</dbReference>
<keyword evidence="4" id="KW-0808">Transferase</keyword>
<evidence type="ECO:0000256" key="4">
    <source>
        <dbReference type="ARBA" id="ARBA00022679"/>
    </source>
</evidence>
<dbReference type="SMART" id="SM00304">
    <property type="entry name" value="HAMP"/>
    <property type="match status" value="1"/>
</dbReference>
<evidence type="ECO:0000256" key="2">
    <source>
        <dbReference type="ARBA" id="ARBA00022475"/>
    </source>
</evidence>
<evidence type="ECO:0000256" key="10">
    <source>
        <dbReference type="ARBA" id="ARBA00023012"/>
    </source>
</evidence>
<dbReference type="SUPFAM" id="SSF55874">
    <property type="entry name" value="ATPase domain of HSP90 chaperone/DNA topoisomerase II/histidine kinase"/>
    <property type="match status" value="1"/>
</dbReference>
<dbReference type="Proteomes" id="UP000184386">
    <property type="component" value="Unassembled WGS sequence"/>
</dbReference>
<sequence>MMHKAIAKILLSLNLFTKLMIMLLLISILPICLIQFTSYKISTSTIEKQTKELISANLQQSSNSVAGFFHAYDNIMLDIYTDNSYIDNLKYINVWDTKNYYPAKHQIEKKLENIVYVYSEILGAAIVGLNGDATFYDTVTRSGEESFCFDVNNIRTNAMFKDSLKVKHAIYSNTIHKADKNYGSKNYFYIAHQLTDFNNYKNGPVGSIILCIDEKALRKVYSAGMDSHSNVTFLVNGEGDIISFPLEAYVGLNIYQEYGNGSIEKVTKKFFRDKHFMDAEQLEVHSSSIKDGVFTLINVQNLTYALKDVQNISKIIIFIGILFGSMCVLIAMSFAADTDKSVKKIIYGMRKTDQGDYDVQISLEGKDEFARIARHFNDMIVRIKESNRQEKEALVRKKNAEIKSLEAQINPHFLYNTLDAINWVAVEHEEFHISKMLIHLAAILRYSIQKSNEIVTIQEELEYLKKYIYLQQERYCYSFQCAIHMEEGLKSSKIHKLLLQPLIENTIVHGFPGAGGQDEIHILIEKQSDSCIQLQVRDNGKGMARELVELFNNYDYKRDNVETSIGVRNVITRLKLYYGSGSYFHVASDEQGTVVTIRIPYEI</sequence>
<keyword evidence="3" id="KW-0597">Phosphoprotein</keyword>
<dbReference type="PANTHER" id="PTHR34220:SF11">
    <property type="entry name" value="SENSOR PROTEIN KINASE HPTS"/>
    <property type="match status" value="1"/>
</dbReference>
<dbReference type="PANTHER" id="PTHR34220">
    <property type="entry name" value="SENSOR HISTIDINE KINASE YPDA"/>
    <property type="match status" value="1"/>
</dbReference>
<keyword evidence="7 14" id="KW-0418">Kinase</keyword>
<keyword evidence="10" id="KW-0902">Two-component regulatory system</keyword>
<evidence type="ECO:0000256" key="8">
    <source>
        <dbReference type="ARBA" id="ARBA00022840"/>
    </source>
</evidence>
<proteinExistence type="predicted"/>
<feature type="transmembrane region" description="Helical" evidence="12">
    <location>
        <begin position="315"/>
        <end position="336"/>
    </location>
</feature>
<dbReference type="EMBL" id="FRAC01000009">
    <property type="protein sequence ID" value="SHK13421.1"/>
    <property type="molecule type" value="Genomic_DNA"/>
</dbReference>
<dbReference type="PROSITE" id="PS50885">
    <property type="entry name" value="HAMP"/>
    <property type="match status" value="1"/>
</dbReference>
<evidence type="ECO:0000256" key="6">
    <source>
        <dbReference type="ARBA" id="ARBA00022741"/>
    </source>
</evidence>
<evidence type="ECO:0000256" key="11">
    <source>
        <dbReference type="ARBA" id="ARBA00023136"/>
    </source>
</evidence>
<feature type="transmembrane region" description="Helical" evidence="12">
    <location>
        <begin position="21"/>
        <end position="39"/>
    </location>
</feature>
<dbReference type="CDD" id="cd06225">
    <property type="entry name" value="HAMP"/>
    <property type="match status" value="1"/>
</dbReference>
<organism evidence="14 15">
    <name type="scientific">Anaerocolumna jejuensis DSM 15929</name>
    <dbReference type="NCBI Taxonomy" id="1121322"/>
    <lineage>
        <taxon>Bacteria</taxon>
        <taxon>Bacillati</taxon>
        <taxon>Bacillota</taxon>
        <taxon>Clostridia</taxon>
        <taxon>Lachnospirales</taxon>
        <taxon>Lachnospiraceae</taxon>
        <taxon>Anaerocolumna</taxon>
    </lineage>
</organism>
<evidence type="ECO:0000313" key="15">
    <source>
        <dbReference type="Proteomes" id="UP000184386"/>
    </source>
</evidence>
<evidence type="ECO:0000256" key="1">
    <source>
        <dbReference type="ARBA" id="ARBA00004651"/>
    </source>
</evidence>
<dbReference type="Pfam" id="PF06580">
    <property type="entry name" value="His_kinase"/>
    <property type="match status" value="1"/>
</dbReference>
<dbReference type="STRING" id="1121322.SAMN02745136_01808"/>
<dbReference type="SUPFAM" id="SSF158472">
    <property type="entry name" value="HAMP domain-like"/>
    <property type="match status" value="1"/>
</dbReference>
<accession>A0A1M6PZT8</accession>
<dbReference type="Gene3D" id="3.30.565.10">
    <property type="entry name" value="Histidine kinase-like ATPase, C-terminal domain"/>
    <property type="match status" value="1"/>
</dbReference>
<evidence type="ECO:0000256" key="12">
    <source>
        <dbReference type="SAM" id="Phobius"/>
    </source>
</evidence>
<dbReference type="RefSeq" id="WP_242962436.1">
    <property type="nucleotide sequence ID" value="NZ_FRAC01000009.1"/>
</dbReference>
<dbReference type="AlphaFoldDB" id="A0A1M6PZT8"/>
<evidence type="ECO:0000313" key="14">
    <source>
        <dbReference type="EMBL" id="SHK13421.1"/>
    </source>
</evidence>
<dbReference type="InterPro" id="IPR003660">
    <property type="entry name" value="HAMP_dom"/>
</dbReference>
<dbReference type="GO" id="GO:0005886">
    <property type="term" value="C:plasma membrane"/>
    <property type="evidence" value="ECO:0007669"/>
    <property type="project" value="UniProtKB-SubCell"/>
</dbReference>
<dbReference type="Gene3D" id="6.10.340.10">
    <property type="match status" value="1"/>
</dbReference>
<dbReference type="Pfam" id="PF00672">
    <property type="entry name" value="HAMP"/>
    <property type="match status" value="1"/>
</dbReference>
<evidence type="ECO:0000256" key="3">
    <source>
        <dbReference type="ARBA" id="ARBA00022553"/>
    </source>
</evidence>
<keyword evidence="2" id="KW-1003">Cell membrane</keyword>
<feature type="domain" description="HAMP" evidence="13">
    <location>
        <begin position="336"/>
        <end position="388"/>
    </location>
</feature>
<evidence type="ECO:0000256" key="5">
    <source>
        <dbReference type="ARBA" id="ARBA00022692"/>
    </source>
</evidence>
<keyword evidence="5 12" id="KW-0812">Transmembrane</keyword>